<dbReference type="CDD" id="cd18791">
    <property type="entry name" value="SF2_C_RHA"/>
    <property type="match status" value="1"/>
</dbReference>
<dbReference type="GO" id="GO:0016787">
    <property type="term" value="F:hydrolase activity"/>
    <property type="evidence" value="ECO:0007669"/>
    <property type="project" value="UniProtKB-KW"/>
</dbReference>
<dbReference type="Pfam" id="PF00271">
    <property type="entry name" value="Helicase_C"/>
    <property type="match status" value="1"/>
</dbReference>
<keyword evidence="3" id="KW-0347">Helicase</keyword>
<dbReference type="InterPro" id="IPR048333">
    <property type="entry name" value="HA2_WH"/>
</dbReference>
<evidence type="ECO:0000256" key="2">
    <source>
        <dbReference type="ARBA" id="ARBA00022801"/>
    </source>
</evidence>
<dbReference type="GO" id="GO:0003724">
    <property type="term" value="F:RNA helicase activity"/>
    <property type="evidence" value="ECO:0007669"/>
    <property type="project" value="TreeGrafter"/>
</dbReference>
<dbReference type="Gene3D" id="1.20.120.1080">
    <property type="match status" value="1"/>
</dbReference>
<evidence type="ECO:0000256" key="4">
    <source>
        <dbReference type="ARBA" id="ARBA00022840"/>
    </source>
</evidence>
<dbReference type="Gene3D" id="3.40.50.300">
    <property type="entry name" value="P-loop containing nucleotide triphosphate hydrolases"/>
    <property type="match status" value="1"/>
</dbReference>
<protein>
    <recommendedName>
        <fullName evidence="5">Helicase C-terminal domain-containing protein</fullName>
    </recommendedName>
</protein>
<proteinExistence type="predicted"/>
<dbReference type="SMART" id="SM00490">
    <property type="entry name" value="HELICc"/>
    <property type="match status" value="1"/>
</dbReference>
<dbReference type="PANTHER" id="PTHR18934:SF237">
    <property type="entry name" value="ATP-DEPENDENT DNA_RNA HELICASE DHX36"/>
    <property type="match status" value="1"/>
</dbReference>
<sequence>MYFTDKYLIIPLHSMMPTTNQHQVFDRPPPGVRKIVLATNIAETSITIDDVVFVVDCGKAKEKSYDATRKISSLMPAWISKASSKQRRGRAGRVQKGFCFHLFTELQAKKLIDFQLPEMLRTPLEEIALQIKILKLGMVAEFLSKALQPPSSLSVQNALDTLRQLNALDANEDLTPLGYHLATLPVDPRIGKMILFGAIFSCLDPVLTIASTLGFKDPFVYPLEKKDQADKVRMKFGKNTKSDHLAILFAYKGWEAAREHDNECSFCWDNFLSKQTLKMLSDMKEQFSRLLCDIGFLDNPDPKDPASNHNEDNLKLVKAVLCAGLYPNVVKILHHDKLKRPPRLYTQGDGKVAMHPKSVNVETVAYENNWLIYHQKVKSTKIFIHDATMIAAYPLLFFGGDVTVLVEEGHEIVAVDDFIRFRSPKKIAVLVKELRAQLDKLLERKIAQPGLRLVVDSSQDHRATELLHAIIDLITTEDSKNWKRLRAIEEYTTKSNNKQKYFH</sequence>
<keyword evidence="4" id="KW-0067">ATP-binding</keyword>
<name>A0A913Y6G6_EXADI</name>
<dbReference type="OrthoDB" id="5600252at2759"/>
<dbReference type="InterPro" id="IPR007502">
    <property type="entry name" value="Helicase-assoc_dom"/>
</dbReference>
<dbReference type="SMART" id="SM00847">
    <property type="entry name" value="HA2"/>
    <property type="match status" value="1"/>
</dbReference>
<dbReference type="Pfam" id="PF04408">
    <property type="entry name" value="WHD_HA2"/>
    <property type="match status" value="1"/>
</dbReference>
<keyword evidence="7" id="KW-1185">Reference proteome</keyword>
<evidence type="ECO:0000313" key="6">
    <source>
        <dbReference type="EnsemblMetazoa" id="XP_020915911.1"/>
    </source>
</evidence>
<evidence type="ECO:0000256" key="1">
    <source>
        <dbReference type="ARBA" id="ARBA00022741"/>
    </source>
</evidence>
<dbReference type="RefSeq" id="XP_020915911.1">
    <property type="nucleotide sequence ID" value="XM_021060252.2"/>
</dbReference>
<dbReference type="GO" id="GO:0003678">
    <property type="term" value="F:DNA helicase activity"/>
    <property type="evidence" value="ECO:0007669"/>
    <property type="project" value="TreeGrafter"/>
</dbReference>
<dbReference type="SUPFAM" id="SSF52540">
    <property type="entry name" value="P-loop containing nucleoside triphosphate hydrolases"/>
    <property type="match status" value="1"/>
</dbReference>
<feature type="domain" description="Helicase C-terminal" evidence="5">
    <location>
        <begin position="1"/>
        <end position="135"/>
    </location>
</feature>
<evidence type="ECO:0000256" key="3">
    <source>
        <dbReference type="ARBA" id="ARBA00022806"/>
    </source>
</evidence>
<dbReference type="InterPro" id="IPR011709">
    <property type="entry name" value="DEAD-box_helicase_OB_fold"/>
</dbReference>
<evidence type="ECO:0000313" key="7">
    <source>
        <dbReference type="Proteomes" id="UP000887567"/>
    </source>
</evidence>
<evidence type="ECO:0000259" key="5">
    <source>
        <dbReference type="PROSITE" id="PS51194"/>
    </source>
</evidence>
<dbReference type="GO" id="GO:0005737">
    <property type="term" value="C:cytoplasm"/>
    <property type="evidence" value="ECO:0007669"/>
    <property type="project" value="TreeGrafter"/>
</dbReference>
<reference evidence="6" key="1">
    <citation type="submission" date="2022-11" db="UniProtKB">
        <authorList>
            <consortium name="EnsemblMetazoa"/>
        </authorList>
    </citation>
    <scope>IDENTIFICATION</scope>
</reference>
<dbReference type="GO" id="GO:0002151">
    <property type="term" value="F:G-quadruplex RNA binding"/>
    <property type="evidence" value="ECO:0007669"/>
    <property type="project" value="TreeGrafter"/>
</dbReference>
<dbReference type="GO" id="GO:0005634">
    <property type="term" value="C:nucleus"/>
    <property type="evidence" value="ECO:0007669"/>
    <property type="project" value="TreeGrafter"/>
</dbReference>
<dbReference type="PANTHER" id="PTHR18934">
    <property type="entry name" value="ATP-DEPENDENT RNA HELICASE"/>
    <property type="match status" value="1"/>
</dbReference>
<dbReference type="GO" id="GO:0005524">
    <property type="term" value="F:ATP binding"/>
    <property type="evidence" value="ECO:0007669"/>
    <property type="project" value="UniProtKB-KW"/>
</dbReference>
<dbReference type="Pfam" id="PF07717">
    <property type="entry name" value="OB_NTP_bind"/>
    <property type="match status" value="1"/>
</dbReference>
<accession>A0A913Y6G6</accession>
<dbReference type="FunFam" id="1.20.120.1080:FF:000002">
    <property type="entry name" value="Putative ATP-dependent RNA helicase DHX36"/>
    <property type="match status" value="1"/>
</dbReference>
<dbReference type="InterPro" id="IPR059023">
    <property type="entry name" value="RNA_hel_CTD"/>
</dbReference>
<dbReference type="PROSITE" id="PS51194">
    <property type="entry name" value="HELICASE_CTER"/>
    <property type="match status" value="1"/>
</dbReference>
<keyword evidence="1" id="KW-0547">Nucleotide-binding</keyword>
<keyword evidence="2" id="KW-0378">Hydrolase</keyword>
<dbReference type="KEGG" id="epa:110253351"/>
<dbReference type="Pfam" id="PF26026">
    <property type="entry name" value="RNA_hel_CTD"/>
    <property type="match status" value="1"/>
</dbReference>
<dbReference type="OMA" id="FRIFTHE"/>
<organism evidence="6 7">
    <name type="scientific">Exaiptasia diaphana</name>
    <name type="common">Tropical sea anemone</name>
    <name type="synonym">Aiptasia pulchella</name>
    <dbReference type="NCBI Taxonomy" id="2652724"/>
    <lineage>
        <taxon>Eukaryota</taxon>
        <taxon>Metazoa</taxon>
        <taxon>Cnidaria</taxon>
        <taxon>Anthozoa</taxon>
        <taxon>Hexacorallia</taxon>
        <taxon>Actiniaria</taxon>
        <taxon>Aiptasiidae</taxon>
        <taxon>Exaiptasia</taxon>
    </lineage>
</organism>
<dbReference type="InterPro" id="IPR027417">
    <property type="entry name" value="P-loop_NTPase"/>
</dbReference>
<dbReference type="InterPro" id="IPR001650">
    <property type="entry name" value="Helicase_C-like"/>
</dbReference>
<dbReference type="AlphaFoldDB" id="A0A913Y6G6"/>
<dbReference type="GeneID" id="110253351"/>
<dbReference type="Pfam" id="PF21010">
    <property type="entry name" value="HA2_C"/>
    <property type="match status" value="1"/>
</dbReference>
<dbReference type="Proteomes" id="UP000887567">
    <property type="component" value="Unplaced"/>
</dbReference>
<dbReference type="EnsemblMetazoa" id="XM_021060252.2">
    <property type="protein sequence ID" value="XP_020915911.1"/>
    <property type="gene ID" value="LOC110253351"/>
</dbReference>